<keyword evidence="3" id="KW-1185">Reference proteome</keyword>
<dbReference type="AlphaFoldDB" id="A0A388TF63"/>
<dbReference type="PANTHER" id="PTHR36173:SF2">
    <property type="entry name" value="RIBONUCLEASE VAPC16"/>
    <property type="match status" value="1"/>
</dbReference>
<proteinExistence type="predicted"/>
<protein>
    <submittedName>
        <fullName evidence="2">PIN domain protein</fullName>
    </submittedName>
</protein>
<evidence type="ECO:0000313" key="3">
    <source>
        <dbReference type="Proteomes" id="UP000275925"/>
    </source>
</evidence>
<dbReference type="InterPro" id="IPR029060">
    <property type="entry name" value="PIN-like_dom_sf"/>
</dbReference>
<organism evidence="2 3">
    <name type="scientific">Candidatus Termititenax persephonae</name>
    <dbReference type="NCBI Taxonomy" id="2218525"/>
    <lineage>
        <taxon>Bacteria</taxon>
        <taxon>Bacillati</taxon>
        <taxon>Candidatus Margulisiibacteriota</taxon>
        <taxon>Candidatus Termititenacia</taxon>
        <taxon>Candidatus Termititenacales</taxon>
        <taxon>Candidatus Termititenacaceae</taxon>
        <taxon>Candidatus Termititenax</taxon>
    </lineage>
</organism>
<dbReference type="InterPro" id="IPR041705">
    <property type="entry name" value="PIN_Sll0205"/>
</dbReference>
<dbReference type="InterPro" id="IPR052919">
    <property type="entry name" value="TA_system_RNase"/>
</dbReference>
<evidence type="ECO:0000313" key="2">
    <source>
        <dbReference type="EMBL" id="GBR75473.1"/>
    </source>
</evidence>
<dbReference type="EMBL" id="BGZO01000002">
    <property type="protein sequence ID" value="GBR75473.1"/>
    <property type="molecule type" value="Genomic_DNA"/>
</dbReference>
<feature type="domain" description="PIN" evidence="1">
    <location>
        <begin position="3"/>
        <end position="123"/>
    </location>
</feature>
<dbReference type="Pfam" id="PF01850">
    <property type="entry name" value="PIN"/>
    <property type="match status" value="1"/>
</dbReference>
<sequence length="141" mass="16407">MNYLVDTHILIWAFLALKKISPTVLDILADENNLVYYSPVSLWEISIKYSVKKLTLEGYTPEEFFAELETRSYVCLPLNNLDLITNYQLPLRHKDPFDRLLIWTALRNNLTFLTVDRTAARYYERRTAVRLVNGARPPAGV</sequence>
<dbReference type="Gene3D" id="3.40.50.1010">
    <property type="entry name" value="5'-nuclease"/>
    <property type="match status" value="1"/>
</dbReference>
<dbReference type="InterPro" id="IPR002716">
    <property type="entry name" value="PIN_dom"/>
</dbReference>
<reference evidence="2 3" key="1">
    <citation type="journal article" date="2019" name="ISME J.">
        <title>Genome analyses of uncultured TG2/ZB3 bacteria in 'Margulisbacteria' specifically attached to ectosymbiotic spirochetes of protists in the termite gut.</title>
        <authorList>
            <person name="Utami Y.D."/>
            <person name="Kuwahara H."/>
            <person name="Igai K."/>
            <person name="Murakami T."/>
            <person name="Sugaya K."/>
            <person name="Morikawa T."/>
            <person name="Nagura Y."/>
            <person name="Yuki M."/>
            <person name="Deevong P."/>
            <person name="Inoue T."/>
            <person name="Kihara K."/>
            <person name="Lo N."/>
            <person name="Yamada A."/>
            <person name="Ohkuma M."/>
            <person name="Hongoh Y."/>
        </authorList>
    </citation>
    <scope>NUCLEOTIDE SEQUENCE [LARGE SCALE GENOMIC DNA]</scope>
    <source>
        <strain evidence="2">NkOx7-02</strain>
    </source>
</reference>
<accession>A0A388TF63</accession>
<dbReference type="Proteomes" id="UP000275925">
    <property type="component" value="Unassembled WGS sequence"/>
</dbReference>
<dbReference type="CDD" id="cd09872">
    <property type="entry name" value="PIN_Sll0205-like"/>
    <property type="match status" value="1"/>
</dbReference>
<dbReference type="SUPFAM" id="SSF88723">
    <property type="entry name" value="PIN domain-like"/>
    <property type="match status" value="1"/>
</dbReference>
<evidence type="ECO:0000259" key="1">
    <source>
        <dbReference type="Pfam" id="PF01850"/>
    </source>
</evidence>
<name>A0A388TF63_9BACT</name>
<dbReference type="PANTHER" id="PTHR36173">
    <property type="entry name" value="RIBONUCLEASE VAPC16-RELATED"/>
    <property type="match status" value="1"/>
</dbReference>
<gene>
    <name evidence="2" type="ORF">NO2_0147</name>
</gene>
<comment type="caution">
    <text evidence="2">The sequence shown here is derived from an EMBL/GenBank/DDBJ whole genome shotgun (WGS) entry which is preliminary data.</text>
</comment>